<name>A0ABQ5EJY5_9ASTR</name>
<organism evidence="1 2">
    <name type="scientific">Tanacetum coccineum</name>
    <dbReference type="NCBI Taxonomy" id="301880"/>
    <lineage>
        <taxon>Eukaryota</taxon>
        <taxon>Viridiplantae</taxon>
        <taxon>Streptophyta</taxon>
        <taxon>Embryophyta</taxon>
        <taxon>Tracheophyta</taxon>
        <taxon>Spermatophyta</taxon>
        <taxon>Magnoliopsida</taxon>
        <taxon>eudicotyledons</taxon>
        <taxon>Gunneridae</taxon>
        <taxon>Pentapetalae</taxon>
        <taxon>asterids</taxon>
        <taxon>campanulids</taxon>
        <taxon>Asterales</taxon>
        <taxon>Asteraceae</taxon>
        <taxon>Asteroideae</taxon>
        <taxon>Anthemideae</taxon>
        <taxon>Anthemidinae</taxon>
        <taxon>Tanacetum</taxon>
    </lineage>
</organism>
<comment type="caution">
    <text evidence="1">The sequence shown here is derived from an EMBL/GenBank/DDBJ whole genome shotgun (WGS) entry which is preliminary data.</text>
</comment>
<dbReference type="Proteomes" id="UP001151760">
    <property type="component" value="Unassembled WGS sequence"/>
</dbReference>
<evidence type="ECO:0000313" key="2">
    <source>
        <dbReference type="Proteomes" id="UP001151760"/>
    </source>
</evidence>
<accession>A0ABQ5EJY5</accession>
<evidence type="ECO:0000313" key="1">
    <source>
        <dbReference type="EMBL" id="GJT51068.1"/>
    </source>
</evidence>
<proteinExistence type="predicted"/>
<dbReference type="EMBL" id="BQNB010016375">
    <property type="protein sequence ID" value="GJT51068.1"/>
    <property type="molecule type" value="Genomic_DNA"/>
</dbReference>
<reference evidence="1" key="2">
    <citation type="submission" date="2022-01" db="EMBL/GenBank/DDBJ databases">
        <authorList>
            <person name="Yamashiro T."/>
            <person name="Shiraishi A."/>
            <person name="Satake H."/>
            <person name="Nakayama K."/>
        </authorList>
    </citation>
    <scope>NUCLEOTIDE SEQUENCE</scope>
</reference>
<protein>
    <submittedName>
        <fullName evidence="1">Uncharacterized protein</fullName>
    </submittedName>
</protein>
<keyword evidence="2" id="KW-1185">Reference proteome</keyword>
<reference evidence="1" key="1">
    <citation type="journal article" date="2022" name="Int. J. Mol. Sci.">
        <title>Draft Genome of Tanacetum Coccineum: Genomic Comparison of Closely Related Tanacetum-Family Plants.</title>
        <authorList>
            <person name="Yamashiro T."/>
            <person name="Shiraishi A."/>
            <person name="Nakayama K."/>
            <person name="Satake H."/>
        </authorList>
    </citation>
    <scope>NUCLEOTIDE SEQUENCE</scope>
</reference>
<gene>
    <name evidence="1" type="ORF">Tco_0977225</name>
</gene>
<sequence>MFQLHGMSFPLRSLSLYDPLPSASVTSYDPSHLGPSFPPDFAWLAPLLQYTRSLGLKLVLSFKDSSFCPMSISIVLKVGMPISAGIVAFVLYVSENGVSLLLDLIMDYVFSLHQAVSLRMLDKSEALADT</sequence>